<protein>
    <recommendedName>
        <fullName evidence="6">Beta-mannosidase</fullName>
    </recommendedName>
</protein>
<proteinExistence type="predicted"/>
<organism evidence="4 5">
    <name type="scientific">Cohnella silvisoli</name>
    <dbReference type="NCBI Taxonomy" id="2873699"/>
    <lineage>
        <taxon>Bacteria</taxon>
        <taxon>Bacillati</taxon>
        <taxon>Bacillota</taxon>
        <taxon>Bacilli</taxon>
        <taxon>Bacillales</taxon>
        <taxon>Paenibacillaceae</taxon>
        <taxon>Cohnella</taxon>
    </lineage>
</organism>
<accession>A0ABV1KXQ9</accession>
<dbReference type="InterPro" id="IPR036156">
    <property type="entry name" value="Beta-gal/glucu_dom_sf"/>
</dbReference>
<dbReference type="InterPro" id="IPR017853">
    <property type="entry name" value="GH"/>
</dbReference>
<reference evidence="4 5" key="1">
    <citation type="journal article" date="2023" name="Genome Announc.">
        <title>Pan-Genome Analyses of the Genus Cohnella and Proposal of the Novel Species Cohnella silvisoli sp. nov., Isolated from Forest Soil.</title>
        <authorList>
            <person name="Wang C."/>
            <person name="Mao L."/>
            <person name="Bao G."/>
            <person name="Zhu H."/>
        </authorList>
    </citation>
    <scope>NUCLEOTIDE SEQUENCE [LARGE SCALE GENOMIC DNA]</scope>
    <source>
        <strain evidence="4 5">NL03-T5-1</strain>
    </source>
</reference>
<dbReference type="InterPro" id="IPR013783">
    <property type="entry name" value="Ig-like_fold"/>
</dbReference>
<dbReference type="PANTHER" id="PTHR43730">
    <property type="entry name" value="BETA-MANNOSIDASE"/>
    <property type="match status" value="1"/>
</dbReference>
<dbReference type="InterPro" id="IPR050887">
    <property type="entry name" value="Beta-mannosidase_GH2"/>
</dbReference>
<dbReference type="Proteomes" id="UP001493487">
    <property type="component" value="Unassembled WGS sequence"/>
</dbReference>
<sequence length="323" mass="37289">MSESAIPGSPPLSSLLKMMTWEDVEDKTGRIWEFRTKDNPYNGVEDLTHYRMLEKTARQLFGTSEDPLMRVRTMEYAQYELERLQGEHYRRRKYATSGLLFWMYNDCWPASGWSMIDYYGFPKAGYFGAKKAFRPLMISVEDRKQEIGIWLVNDTRVRSQGSIELRSARTDGTELYIGRIEAELPANAAFLAAVWNKAELGLSREARDVVVQASWYPNERVGLQEGMDEDRTVYFEVMPKDLQLHPASLQVICHPKDARSGVLEIITDVYARVVTIEDELLVEDNYFDLMPGETRLVPYKTKPGYSWRGMSAVSCWNGRQEQA</sequence>
<dbReference type="Pfam" id="PF17786">
    <property type="entry name" value="Mannosidase_ig"/>
    <property type="match status" value="1"/>
</dbReference>
<keyword evidence="5" id="KW-1185">Reference proteome</keyword>
<dbReference type="Pfam" id="PF17753">
    <property type="entry name" value="Ig_mannosidase"/>
    <property type="match status" value="1"/>
</dbReference>
<name>A0ABV1KXQ9_9BACL</name>
<dbReference type="SUPFAM" id="SSF49303">
    <property type="entry name" value="beta-Galactosidase/glucuronidase domain"/>
    <property type="match status" value="1"/>
</dbReference>
<keyword evidence="1" id="KW-0378">Hydrolase</keyword>
<evidence type="ECO:0008006" key="6">
    <source>
        <dbReference type="Google" id="ProtNLM"/>
    </source>
</evidence>
<evidence type="ECO:0000256" key="1">
    <source>
        <dbReference type="ARBA" id="ARBA00023295"/>
    </source>
</evidence>
<dbReference type="RefSeq" id="WP_232186999.1">
    <property type="nucleotide sequence ID" value="NZ_JAIOAP010000010.1"/>
</dbReference>
<evidence type="ECO:0000259" key="2">
    <source>
        <dbReference type="Pfam" id="PF17753"/>
    </source>
</evidence>
<dbReference type="SUPFAM" id="SSF51445">
    <property type="entry name" value="(Trans)glycosidases"/>
    <property type="match status" value="1"/>
</dbReference>
<dbReference type="Gene3D" id="2.60.40.10">
    <property type="entry name" value="Immunoglobulins"/>
    <property type="match status" value="1"/>
</dbReference>
<gene>
    <name evidence="4" type="ORF">QJS35_18495</name>
</gene>
<feature type="domain" description="Mannosidase Ig/CBM-like" evidence="3">
    <location>
        <begin position="147"/>
        <end position="218"/>
    </location>
</feature>
<comment type="caution">
    <text evidence="4">The sequence shown here is derived from an EMBL/GenBank/DDBJ whole genome shotgun (WGS) entry which is preliminary data.</text>
</comment>
<keyword evidence="1" id="KW-0326">Glycosidase</keyword>
<dbReference type="EMBL" id="JASKHM010000011">
    <property type="protein sequence ID" value="MEQ4484391.1"/>
    <property type="molecule type" value="Genomic_DNA"/>
</dbReference>
<feature type="domain" description="Beta-mannosidase Ig-fold" evidence="2">
    <location>
        <begin position="261"/>
        <end position="301"/>
    </location>
</feature>
<evidence type="ECO:0000313" key="4">
    <source>
        <dbReference type="EMBL" id="MEQ4484391.1"/>
    </source>
</evidence>
<dbReference type="InterPro" id="IPR041447">
    <property type="entry name" value="Mannosidase_ig"/>
</dbReference>
<dbReference type="PANTHER" id="PTHR43730:SF1">
    <property type="entry name" value="BETA-MANNOSIDASE"/>
    <property type="match status" value="1"/>
</dbReference>
<dbReference type="InterPro" id="IPR041625">
    <property type="entry name" value="Beta-mannosidase_Ig"/>
</dbReference>
<evidence type="ECO:0000259" key="3">
    <source>
        <dbReference type="Pfam" id="PF17786"/>
    </source>
</evidence>
<dbReference type="Gene3D" id="3.20.20.80">
    <property type="entry name" value="Glycosidases"/>
    <property type="match status" value="1"/>
</dbReference>
<evidence type="ECO:0000313" key="5">
    <source>
        <dbReference type="Proteomes" id="UP001493487"/>
    </source>
</evidence>